<dbReference type="AlphaFoldDB" id="A0A1Y3GB81"/>
<gene>
    <name evidence="1" type="ORF">AMET1_0316</name>
</gene>
<organism evidence="1 2">
    <name type="scientific">Methanonatronarchaeum thermophilum</name>
    <dbReference type="NCBI Taxonomy" id="1927129"/>
    <lineage>
        <taxon>Archaea</taxon>
        <taxon>Methanobacteriati</taxon>
        <taxon>Methanobacteriota</taxon>
        <taxon>Methanonatronarchaeia</taxon>
        <taxon>Methanonatronarchaeales</taxon>
        <taxon>Methanonatronarchaeaceae</taxon>
        <taxon>Methanonatronarchaeum</taxon>
    </lineage>
</organism>
<dbReference type="EMBL" id="MRZU01000003">
    <property type="protein sequence ID" value="OUJ18669.1"/>
    <property type="molecule type" value="Genomic_DNA"/>
</dbReference>
<comment type="caution">
    <text evidence="1">The sequence shown here is derived from an EMBL/GenBank/DDBJ whole genome shotgun (WGS) entry which is preliminary data.</text>
</comment>
<dbReference type="Proteomes" id="UP000195137">
    <property type="component" value="Unassembled WGS sequence"/>
</dbReference>
<evidence type="ECO:0000313" key="1">
    <source>
        <dbReference type="EMBL" id="OUJ18669.1"/>
    </source>
</evidence>
<proteinExistence type="predicted"/>
<dbReference type="RefSeq" id="WP_086636740.1">
    <property type="nucleotide sequence ID" value="NZ_MRZU01000003.1"/>
</dbReference>
<protein>
    <submittedName>
        <fullName evidence="1">Uncharacterized protein</fullName>
    </submittedName>
</protein>
<reference evidence="1 2" key="1">
    <citation type="submission" date="2016-12" db="EMBL/GenBank/DDBJ databases">
        <title>Discovery of methanogenic haloarchaea.</title>
        <authorList>
            <person name="Sorokin D.Y."/>
            <person name="Makarova K.S."/>
            <person name="Abbas B."/>
            <person name="Ferrer M."/>
            <person name="Golyshin P.N."/>
        </authorList>
    </citation>
    <scope>NUCLEOTIDE SEQUENCE [LARGE SCALE GENOMIC DNA]</scope>
    <source>
        <strain evidence="1">AMET1</strain>
    </source>
</reference>
<evidence type="ECO:0000313" key="2">
    <source>
        <dbReference type="Proteomes" id="UP000195137"/>
    </source>
</evidence>
<accession>A0A1Y3GB81</accession>
<keyword evidence="2" id="KW-1185">Reference proteome</keyword>
<name>A0A1Y3GB81_9EURY</name>
<sequence length="117" mass="12787">MVSRLGKAVAVLIAIGFVGLGFSMGMTADQPDIQITNYEQTEEGLQVEITNQNPGEPVEVKISLIDWPNDSEITSETITIQDGEATTTLAFDGELDPDQHALTLEIDNREVQRDRIG</sequence>